<accession>A0AAW1M167</accession>
<name>A0AAW1M167_POPJA</name>
<dbReference type="AlphaFoldDB" id="A0AAW1M167"/>
<protein>
    <submittedName>
        <fullName evidence="1">Uncharacterized protein</fullName>
    </submittedName>
</protein>
<dbReference type="EMBL" id="JASPKY010000073">
    <property type="protein sequence ID" value="KAK9739598.1"/>
    <property type="molecule type" value="Genomic_DNA"/>
</dbReference>
<proteinExistence type="predicted"/>
<comment type="caution">
    <text evidence="1">The sequence shown here is derived from an EMBL/GenBank/DDBJ whole genome shotgun (WGS) entry which is preliminary data.</text>
</comment>
<evidence type="ECO:0000313" key="1">
    <source>
        <dbReference type="EMBL" id="KAK9739598.1"/>
    </source>
</evidence>
<keyword evidence="2" id="KW-1185">Reference proteome</keyword>
<gene>
    <name evidence="1" type="ORF">QE152_g8902</name>
</gene>
<organism evidence="1 2">
    <name type="scientific">Popillia japonica</name>
    <name type="common">Japanese beetle</name>
    <dbReference type="NCBI Taxonomy" id="7064"/>
    <lineage>
        <taxon>Eukaryota</taxon>
        <taxon>Metazoa</taxon>
        <taxon>Ecdysozoa</taxon>
        <taxon>Arthropoda</taxon>
        <taxon>Hexapoda</taxon>
        <taxon>Insecta</taxon>
        <taxon>Pterygota</taxon>
        <taxon>Neoptera</taxon>
        <taxon>Endopterygota</taxon>
        <taxon>Coleoptera</taxon>
        <taxon>Polyphaga</taxon>
        <taxon>Scarabaeiformia</taxon>
        <taxon>Scarabaeidae</taxon>
        <taxon>Rutelinae</taxon>
        <taxon>Popillia</taxon>
    </lineage>
</organism>
<dbReference type="Proteomes" id="UP001458880">
    <property type="component" value="Unassembled WGS sequence"/>
</dbReference>
<reference evidence="1 2" key="1">
    <citation type="journal article" date="2024" name="BMC Genomics">
        <title>De novo assembly and annotation of Popillia japonica's genome with initial clues to its potential as an invasive pest.</title>
        <authorList>
            <person name="Cucini C."/>
            <person name="Boschi S."/>
            <person name="Funari R."/>
            <person name="Cardaioli E."/>
            <person name="Iannotti N."/>
            <person name="Marturano G."/>
            <person name="Paoli F."/>
            <person name="Bruttini M."/>
            <person name="Carapelli A."/>
            <person name="Frati F."/>
            <person name="Nardi F."/>
        </authorList>
    </citation>
    <scope>NUCLEOTIDE SEQUENCE [LARGE SCALE GENOMIC DNA]</scope>
    <source>
        <strain evidence="1">DMR45628</strain>
    </source>
</reference>
<sequence>MLLDVQKDISFSLEIDTTLEFLNPVRPHLLELVDDVYAPTRDEVLEGIEAEKAQCVPEEGVIITLEYKTNDVDYWSVPEEGVIITLEYKTNDVDYWKSGKCKRLTLATVQKKSQSFNSPTTVYVNSKLHLL</sequence>
<evidence type="ECO:0000313" key="2">
    <source>
        <dbReference type="Proteomes" id="UP001458880"/>
    </source>
</evidence>